<feature type="transmembrane region" description="Helical" evidence="1">
    <location>
        <begin position="159"/>
        <end position="179"/>
    </location>
</feature>
<evidence type="ECO:0000256" key="1">
    <source>
        <dbReference type="SAM" id="Phobius"/>
    </source>
</evidence>
<keyword evidence="1" id="KW-0812">Transmembrane</keyword>
<dbReference type="AlphaFoldDB" id="A0A7S8ECL6"/>
<feature type="transmembrane region" description="Helical" evidence="1">
    <location>
        <begin position="191"/>
        <end position="215"/>
    </location>
</feature>
<accession>A0A7S8ECL6</accession>
<keyword evidence="1" id="KW-1133">Transmembrane helix</keyword>
<feature type="transmembrane region" description="Helical" evidence="1">
    <location>
        <begin position="31"/>
        <end position="57"/>
    </location>
</feature>
<organism evidence="2 3">
    <name type="scientific">Phototrophicus methaneseepsis</name>
    <dbReference type="NCBI Taxonomy" id="2710758"/>
    <lineage>
        <taxon>Bacteria</taxon>
        <taxon>Bacillati</taxon>
        <taxon>Chloroflexota</taxon>
        <taxon>Candidatus Thermofontia</taxon>
        <taxon>Phototrophicales</taxon>
        <taxon>Phototrophicaceae</taxon>
        <taxon>Phototrophicus</taxon>
    </lineage>
</organism>
<evidence type="ECO:0000313" key="3">
    <source>
        <dbReference type="Proteomes" id="UP000594468"/>
    </source>
</evidence>
<keyword evidence="3" id="KW-1185">Reference proteome</keyword>
<protein>
    <submittedName>
        <fullName evidence="2">Uncharacterized protein</fullName>
    </submittedName>
</protein>
<dbReference type="RefSeq" id="WP_195172561.1">
    <property type="nucleotide sequence ID" value="NZ_CP062983.1"/>
</dbReference>
<sequence>MLSSALSTNNPIVRAEFNHQRFVIKRGRVGYLWIAMAALLMIPALLASLVTSVSAFLGAFVPQLGALVLSLSFEASSLGAFLNNTGWVLILVMSIAQYVVVTLVTMGLSANSIRREKAGRTWDSLRMTGISERYIVLGKWWASLHALFGDHVMVTLLRMGLVTLFMTTFANGLDALWQIEPVSHLDKMPAMLLLTIIYGVFDAGLTAALGVVAAIPNEAAGAVVGSIAMGLRIAVIVGAGIWLMLSLHIAINVGMSTVFAMSILGLLIYGLLITTSLLFAEKLVI</sequence>
<dbReference type="Proteomes" id="UP000594468">
    <property type="component" value="Chromosome"/>
</dbReference>
<feature type="transmembrane region" description="Helical" evidence="1">
    <location>
        <begin position="88"/>
        <end position="113"/>
    </location>
</feature>
<feature type="transmembrane region" description="Helical" evidence="1">
    <location>
        <begin position="257"/>
        <end position="280"/>
    </location>
</feature>
<name>A0A7S8ECL6_9CHLR</name>
<keyword evidence="1" id="KW-0472">Membrane</keyword>
<dbReference type="KEGG" id="pmet:G4Y79_09015"/>
<gene>
    <name evidence="2" type="ORF">G4Y79_09015</name>
</gene>
<proteinExistence type="predicted"/>
<evidence type="ECO:0000313" key="2">
    <source>
        <dbReference type="EMBL" id="QPC84498.1"/>
    </source>
</evidence>
<reference evidence="2 3" key="1">
    <citation type="submission" date="2020-02" db="EMBL/GenBank/DDBJ databases">
        <authorList>
            <person name="Zheng R.K."/>
            <person name="Sun C.M."/>
        </authorList>
    </citation>
    <scope>NUCLEOTIDE SEQUENCE [LARGE SCALE GENOMIC DNA]</scope>
    <source>
        <strain evidence="3">rifampicinis</strain>
    </source>
</reference>
<feature type="transmembrane region" description="Helical" evidence="1">
    <location>
        <begin position="221"/>
        <end position="245"/>
    </location>
</feature>
<dbReference type="EMBL" id="CP062983">
    <property type="protein sequence ID" value="QPC84498.1"/>
    <property type="molecule type" value="Genomic_DNA"/>
</dbReference>